<name>A0A2T7EE15_9POAL</name>
<keyword evidence="2" id="KW-1185">Reference proteome</keyword>
<accession>A0A2T7EE15</accession>
<evidence type="ECO:0000313" key="1">
    <source>
        <dbReference type="EMBL" id="PUZ66074.1"/>
    </source>
</evidence>
<sequence length="60" mass="6402">MYARCATEFKTGFLRNSTPAPPNRGLFLSGGGVGGGLYGGECFVCEELRMTTPHSSRQGM</sequence>
<dbReference type="Proteomes" id="UP000244336">
    <property type="component" value="Chromosome 3"/>
</dbReference>
<dbReference type="Gramene" id="PUZ66074">
    <property type="protein sequence ID" value="PUZ66074"/>
    <property type="gene ID" value="GQ55_3G277600"/>
</dbReference>
<reference evidence="1 2" key="1">
    <citation type="submission" date="2018-04" db="EMBL/GenBank/DDBJ databases">
        <title>WGS assembly of Panicum hallii var. hallii HAL2.</title>
        <authorList>
            <person name="Lovell J."/>
            <person name="Jenkins J."/>
            <person name="Lowry D."/>
            <person name="Mamidi S."/>
            <person name="Sreedasyam A."/>
            <person name="Weng X."/>
            <person name="Barry K."/>
            <person name="Bonette J."/>
            <person name="Campitelli B."/>
            <person name="Daum C."/>
            <person name="Gordon S."/>
            <person name="Gould B."/>
            <person name="Lipzen A."/>
            <person name="MacQueen A."/>
            <person name="Palacio-Mejia J."/>
            <person name="Plott C."/>
            <person name="Shakirov E."/>
            <person name="Shu S."/>
            <person name="Yoshinaga Y."/>
            <person name="Zane M."/>
            <person name="Rokhsar D."/>
            <person name="Grimwood J."/>
            <person name="Schmutz J."/>
            <person name="Juenger T."/>
        </authorList>
    </citation>
    <scope>NUCLEOTIDE SEQUENCE [LARGE SCALE GENOMIC DNA]</scope>
    <source>
        <strain evidence="2">cv. HAL2</strain>
    </source>
</reference>
<gene>
    <name evidence="1" type="ORF">GQ55_3G277600</name>
</gene>
<organism evidence="1 2">
    <name type="scientific">Panicum hallii var. hallii</name>
    <dbReference type="NCBI Taxonomy" id="1504633"/>
    <lineage>
        <taxon>Eukaryota</taxon>
        <taxon>Viridiplantae</taxon>
        <taxon>Streptophyta</taxon>
        <taxon>Embryophyta</taxon>
        <taxon>Tracheophyta</taxon>
        <taxon>Spermatophyta</taxon>
        <taxon>Magnoliopsida</taxon>
        <taxon>Liliopsida</taxon>
        <taxon>Poales</taxon>
        <taxon>Poaceae</taxon>
        <taxon>PACMAD clade</taxon>
        <taxon>Panicoideae</taxon>
        <taxon>Panicodae</taxon>
        <taxon>Paniceae</taxon>
        <taxon>Panicinae</taxon>
        <taxon>Panicum</taxon>
        <taxon>Panicum sect. Panicum</taxon>
    </lineage>
</organism>
<protein>
    <submittedName>
        <fullName evidence="1">Uncharacterized protein</fullName>
    </submittedName>
</protein>
<dbReference type="AlphaFoldDB" id="A0A2T7EE15"/>
<proteinExistence type="predicted"/>
<dbReference type="EMBL" id="CM009751">
    <property type="protein sequence ID" value="PUZ66074.1"/>
    <property type="molecule type" value="Genomic_DNA"/>
</dbReference>
<evidence type="ECO:0000313" key="2">
    <source>
        <dbReference type="Proteomes" id="UP000244336"/>
    </source>
</evidence>